<proteinExistence type="predicted"/>
<protein>
    <submittedName>
        <fullName evidence="2">Uncharacterized protein</fullName>
    </submittedName>
</protein>
<organism evidence="2 3">
    <name type="scientific">Leptosia nina</name>
    <dbReference type="NCBI Taxonomy" id="320188"/>
    <lineage>
        <taxon>Eukaryota</taxon>
        <taxon>Metazoa</taxon>
        <taxon>Ecdysozoa</taxon>
        <taxon>Arthropoda</taxon>
        <taxon>Hexapoda</taxon>
        <taxon>Insecta</taxon>
        <taxon>Pterygota</taxon>
        <taxon>Neoptera</taxon>
        <taxon>Endopterygota</taxon>
        <taxon>Lepidoptera</taxon>
        <taxon>Glossata</taxon>
        <taxon>Ditrysia</taxon>
        <taxon>Papilionoidea</taxon>
        <taxon>Pieridae</taxon>
        <taxon>Pierinae</taxon>
        <taxon>Leptosia</taxon>
    </lineage>
</organism>
<evidence type="ECO:0000256" key="1">
    <source>
        <dbReference type="SAM" id="MobiDB-lite"/>
    </source>
</evidence>
<evidence type="ECO:0000313" key="2">
    <source>
        <dbReference type="EMBL" id="CAK1542990.1"/>
    </source>
</evidence>
<reference evidence="2 3" key="1">
    <citation type="submission" date="2023-11" db="EMBL/GenBank/DDBJ databases">
        <authorList>
            <person name="Okamura Y."/>
        </authorList>
    </citation>
    <scope>NUCLEOTIDE SEQUENCE [LARGE SCALE GENOMIC DNA]</scope>
</reference>
<keyword evidence="3" id="KW-1185">Reference proteome</keyword>
<accession>A0AAV1J0M9</accession>
<gene>
    <name evidence="2" type="ORF">LNINA_LOCUS2832</name>
</gene>
<sequence length="131" mass="14194">MPSKSVYTDLPQRGESLGSISLRRSQRTRHPADGIAPAYQQLTGMAQERACLTRRTVAALGRSSRAPYAGLASDRVSEPARPLSGCRTLIVTAIRRSRRDRRRPYEKLISDPPLAGAVLAAVDGFFIGASS</sequence>
<dbReference type="Proteomes" id="UP001497472">
    <property type="component" value="Unassembled WGS sequence"/>
</dbReference>
<name>A0AAV1J0M9_9NEOP</name>
<comment type="caution">
    <text evidence="2">The sequence shown here is derived from an EMBL/GenBank/DDBJ whole genome shotgun (WGS) entry which is preliminary data.</text>
</comment>
<dbReference type="EMBL" id="CAVLEF010000004">
    <property type="protein sequence ID" value="CAK1542990.1"/>
    <property type="molecule type" value="Genomic_DNA"/>
</dbReference>
<evidence type="ECO:0000313" key="3">
    <source>
        <dbReference type="Proteomes" id="UP001497472"/>
    </source>
</evidence>
<dbReference type="AlphaFoldDB" id="A0AAV1J0M9"/>
<feature type="region of interest" description="Disordered" evidence="1">
    <location>
        <begin position="1"/>
        <end position="34"/>
    </location>
</feature>